<dbReference type="PANTHER" id="PTHR30537:SF68">
    <property type="entry name" value="TRANSCRIPTIONAL REGULATOR-RELATED"/>
    <property type="match status" value="1"/>
</dbReference>
<dbReference type="InterPro" id="IPR058163">
    <property type="entry name" value="LysR-type_TF_proteobact-type"/>
</dbReference>
<keyword evidence="2" id="KW-0805">Transcription regulation</keyword>
<evidence type="ECO:0000256" key="4">
    <source>
        <dbReference type="ARBA" id="ARBA00023163"/>
    </source>
</evidence>
<evidence type="ECO:0000313" key="6">
    <source>
        <dbReference type="EMBL" id="KYF56268.1"/>
    </source>
</evidence>
<dbReference type="GO" id="GO:0003700">
    <property type="term" value="F:DNA-binding transcription factor activity"/>
    <property type="evidence" value="ECO:0007669"/>
    <property type="project" value="InterPro"/>
</dbReference>
<comment type="caution">
    <text evidence="6">The sequence shown here is derived from an EMBL/GenBank/DDBJ whole genome shotgun (WGS) entry which is preliminary data.</text>
</comment>
<dbReference type="Pfam" id="PF00126">
    <property type="entry name" value="HTH_1"/>
    <property type="match status" value="1"/>
</dbReference>
<dbReference type="SUPFAM" id="SSF53850">
    <property type="entry name" value="Periplasmic binding protein-like II"/>
    <property type="match status" value="1"/>
</dbReference>
<dbReference type="PANTHER" id="PTHR30537">
    <property type="entry name" value="HTH-TYPE TRANSCRIPTIONAL REGULATOR"/>
    <property type="match status" value="1"/>
</dbReference>
<reference evidence="6 7" key="1">
    <citation type="submission" date="2014-02" db="EMBL/GenBank/DDBJ databases">
        <title>The small core and large imbalanced accessory genome model reveals a collaborative survival strategy of Sorangium cellulosum strains in nature.</title>
        <authorList>
            <person name="Han K."/>
            <person name="Peng R."/>
            <person name="Blom J."/>
            <person name="Li Y.-Z."/>
        </authorList>
    </citation>
    <scope>NUCLEOTIDE SEQUENCE [LARGE SCALE GENOMIC DNA]</scope>
    <source>
        <strain evidence="6 7">So0157-18</strain>
    </source>
</reference>
<dbReference type="GO" id="GO:0043565">
    <property type="term" value="F:sequence-specific DNA binding"/>
    <property type="evidence" value="ECO:0007669"/>
    <property type="project" value="TreeGrafter"/>
</dbReference>
<dbReference type="EMBL" id="JELX01002188">
    <property type="protein sequence ID" value="KYF56268.1"/>
    <property type="molecule type" value="Genomic_DNA"/>
</dbReference>
<evidence type="ECO:0000256" key="2">
    <source>
        <dbReference type="ARBA" id="ARBA00023015"/>
    </source>
</evidence>
<dbReference type="Gene3D" id="3.40.190.290">
    <property type="match status" value="1"/>
</dbReference>
<dbReference type="CDD" id="cd08422">
    <property type="entry name" value="PBP2_CrgA_like"/>
    <property type="match status" value="1"/>
</dbReference>
<dbReference type="InterPro" id="IPR036388">
    <property type="entry name" value="WH-like_DNA-bd_sf"/>
</dbReference>
<evidence type="ECO:0000259" key="5">
    <source>
        <dbReference type="PROSITE" id="PS50931"/>
    </source>
</evidence>
<dbReference type="Proteomes" id="UP000075604">
    <property type="component" value="Unassembled WGS sequence"/>
</dbReference>
<dbReference type="InterPro" id="IPR005119">
    <property type="entry name" value="LysR_subst-bd"/>
</dbReference>
<organism evidence="6 7">
    <name type="scientific">Sorangium cellulosum</name>
    <name type="common">Polyangium cellulosum</name>
    <dbReference type="NCBI Taxonomy" id="56"/>
    <lineage>
        <taxon>Bacteria</taxon>
        <taxon>Pseudomonadati</taxon>
        <taxon>Myxococcota</taxon>
        <taxon>Polyangia</taxon>
        <taxon>Polyangiales</taxon>
        <taxon>Polyangiaceae</taxon>
        <taxon>Sorangium</taxon>
    </lineage>
</organism>
<name>A0A150PLF5_SORCE</name>
<keyword evidence="4" id="KW-0804">Transcription</keyword>
<dbReference type="SUPFAM" id="SSF46785">
    <property type="entry name" value="Winged helix' DNA-binding domain"/>
    <property type="match status" value="1"/>
</dbReference>
<gene>
    <name evidence="6" type="ORF">BE04_19385</name>
</gene>
<dbReference type="FunFam" id="1.10.10.10:FF:000001">
    <property type="entry name" value="LysR family transcriptional regulator"/>
    <property type="match status" value="1"/>
</dbReference>
<dbReference type="PROSITE" id="PS50931">
    <property type="entry name" value="HTH_LYSR"/>
    <property type="match status" value="1"/>
</dbReference>
<keyword evidence="3" id="KW-0238">DNA-binding</keyword>
<proteinExistence type="inferred from homology"/>
<dbReference type="AlphaFoldDB" id="A0A150PLF5"/>
<dbReference type="GO" id="GO:0006351">
    <property type="term" value="P:DNA-templated transcription"/>
    <property type="evidence" value="ECO:0007669"/>
    <property type="project" value="TreeGrafter"/>
</dbReference>
<dbReference type="Pfam" id="PF03466">
    <property type="entry name" value="LysR_substrate"/>
    <property type="match status" value="1"/>
</dbReference>
<accession>A0A150PLF5</accession>
<dbReference type="Gene3D" id="1.10.10.10">
    <property type="entry name" value="Winged helix-like DNA-binding domain superfamily/Winged helix DNA-binding domain"/>
    <property type="match status" value="1"/>
</dbReference>
<feature type="domain" description="HTH lysR-type" evidence="5">
    <location>
        <begin position="1"/>
        <end position="58"/>
    </location>
</feature>
<sequence>MDLNRIAVFVRVVDEQGFTAAARVLGLPKSSISRSVALLEEALGARLLHRSTRSVRLTEAGAAFYERASRGVASLEEAAAMVADLQSVVRGPIRITAPVDVGVAMLEPAVARFVRRHPAVRVDVVLTGRVVDLAEEGFDLALRAGPLRDGSLIARKIGQVEDALYASPRYLERAGVPGSLADLAAHRCVLFRASRNRAAWTLTGPAGAETVEVEGPLAVDELSFARRAVLAGVGVGLLPMILCAREVARGRLVRVLPSHMASDAPLHLVYPSARYLPHRVAALRDFLVESLTRRFQRSP</sequence>
<evidence type="ECO:0000256" key="3">
    <source>
        <dbReference type="ARBA" id="ARBA00023125"/>
    </source>
</evidence>
<protein>
    <recommendedName>
        <fullName evidence="5">HTH lysR-type domain-containing protein</fullName>
    </recommendedName>
</protein>
<dbReference type="InterPro" id="IPR036390">
    <property type="entry name" value="WH_DNA-bd_sf"/>
</dbReference>
<dbReference type="InterPro" id="IPR000847">
    <property type="entry name" value="LysR_HTH_N"/>
</dbReference>
<evidence type="ECO:0000313" key="7">
    <source>
        <dbReference type="Proteomes" id="UP000075604"/>
    </source>
</evidence>
<comment type="similarity">
    <text evidence="1">Belongs to the LysR transcriptional regulatory family.</text>
</comment>
<evidence type="ECO:0000256" key="1">
    <source>
        <dbReference type="ARBA" id="ARBA00009437"/>
    </source>
</evidence>